<feature type="domain" description="Glabrous enhancer-binding protein-like DBD" evidence="3">
    <location>
        <begin position="169"/>
        <end position="261"/>
    </location>
</feature>
<feature type="region of interest" description="Disordered" evidence="2">
    <location>
        <begin position="267"/>
        <end position="295"/>
    </location>
</feature>
<evidence type="ECO:0000259" key="3">
    <source>
        <dbReference type="Pfam" id="PF04504"/>
    </source>
</evidence>
<keyword evidence="5" id="KW-1185">Reference proteome</keyword>
<dbReference type="AlphaFoldDB" id="A0AAE1MD09"/>
<dbReference type="Pfam" id="PF04504">
    <property type="entry name" value="GeBP-like_DBD"/>
    <property type="match status" value="1"/>
</dbReference>
<feature type="compositionally biased region" description="Acidic residues" evidence="2">
    <location>
        <begin position="75"/>
        <end position="85"/>
    </location>
</feature>
<protein>
    <recommendedName>
        <fullName evidence="3">Glabrous enhancer-binding protein-like DBD domain-containing protein</fullName>
    </recommendedName>
</protein>
<sequence>MAAKRLLEDPPPASLSEEEEETEDDAAEEDEENGDSEELEDEQDEDNHQKNKVKSIEDSVTKSVEASQDQSSSESGDESGSETESDDTRPSPTASAFTIKPIASKPMKDSVQPQKNSASRKLAVSPVKTVSAGVKRSRGSDDVERKESKKNKASNGQDEDLKRGSAVPRRWSEDDEIAILKGMIEYRAEKGTDPWADMKAFVGFVNEKFHVDVSLEQLKNKIKRLKQKYQGVAEKSKNGEVPVLGKSHDYRIFDLSKKIWEASVTNGMEGSAKKKRKPKPTQSEPNTSASALPNGEIIVEPTRPNSSFYDALLVQGKLMSIPDGAANFMKEALPLMGSAKAGELESKWRKLQEAELKLYLKKVELVRDAAKQMLEAMKSSTS</sequence>
<dbReference type="PANTHER" id="PTHR31662">
    <property type="entry name" value="BNAANNG10740D PROTEIN-RELATED"/>
    <property type="match status" value="1"/>
</dbReference>
<comment type="similarity">
    <text evidence="1">Belongs to the GeBP family.</text>
</comment>
<evidence type="ECO:0000256" key="1">
    <source>
        <dbReference type="ARBA" id="ARBA00010820"/>
    </source>
</evidence>
<proteinExistence type="inferred from homology"/>
<feature type="region of interest" description="Disordered" evidence="2">
    <location>
        <begin position="1"/>
        <end position="168"/>
    </location>
</feature>
<dbReference type="GO" id="GO:0005634">
    <property type="term" value="C:nucleus"/>
    <property type="evidence" value="ECO:0007669"/>
    <property type="project" value="TreeGrafter"/>
</dbReference>
<organism evidence="4 5">
    <name type="scientific">Acacia crassicarpa</name>
    <name type="common">northern wattle</name>
    <dbReference type="NCBI Taxonomy" id="499986"/>
    <lineage>
        <taxon>Eukaryota</taxon>
        <taxon>Viridiplantae</taxon>
        <taxon>Streptophyta</taxon>
        <taxon>Embryophyta</taxon>
        <taxon>Tracheophyta</taxon>
        <taxon>Spermatophyta</taxon>
        <taxon>Magnoliopsida</taxon>
        <taxon>eudicotyledons</taxon>
        <taxon>Gunneridae</taxon>
        <taxon>Pentapetalae</taxon>
        <taxon>rosids</taxon>
        <taxon>fabids</taxon>
        <taxon>Fabales</taxon>
        <taxon>Fabaceae</taxon>
        <taxon>Caesalpinioideae</taxon>
        <taxon>mimosoid clade</taxon>
        <taxon>Acacieae</taxon>
        <taxon>Acacia</taxon>
    </lineage>
</organism>
<accession>A0AAE1MD09</accession>
<name>A0AAE1MD09_9FABA</name>
<dbReference type="GO" id="GO:0006355">
    <property type="term" value="P:regulation of DNA-templated transcription"/>
    <property type="evidence" value="ECO:0007669"/>
    <property type="project" value="InterPro"/>
</dbReference>
<feature type="compositionally biased region" description="Basic and acidic residues" evidence="2">
    <location>
        <begin position="46"/>
        <end position="60"/>
    </location>
</feature>
<dbReference type="InterPro" id="IPR007592">
    <property type="entry name" value="GEBP"/>
</dbReference>
<comment type="caution">
    <text evidence="4">The sequence shown here is derived from an EMBL/GenBank/DDBJ whole genome shotgun (WGS) entry which is preliminary data.</text>
</comment>
<dbReference type="EMBL" id="JAWXYG010000013">
    <property type="protein sequence ID" value="KAK4255386.1"/>
    <property type="molecule type" value="Genomic_DNA"/>
</dbReference>
<evidence type="ECO:0000313" key="5">
    <source>
        <dbReference type="Proteomes" id="UP001293593"/>
    </source>
</evidence>
<dbReference type="PANTHER" id="PTHR31662:SF98">
    <property type="entry name" value="STOREKEEPER PROTEIN-LIKE"/>
    <property type="match status" value="1"/>
</dbReference>
<reference evidence="4" key="1">
    <citation type="submission" date="2023-10" db="EMBL/GenBank/DDBJ databases">
        <title>Chromosome-level genome of the transformable northern wattle, Acacia crassicarpa.</title>
        <authorList>
            <person name="Massaro I."/>
            <person name="Sinha N.R."/>
            <person name="Poethig S."/>
            <person name="Leichty A.R."/>
        </authorList>
    </citation>
    <scope>NUCLEOTIDE SEQUENCE</scope>
    <source>
        <strain evidence="4">Acra3RX</strain>
        <tissue evidence="4">Leaf</tissue>
    </source>
</reference>
<dbReference type="InterPro" id="IPR053932">
    <property type="entry name" value="GeBP-like_DBD"/>
</dbReference>
<feature type="compositionally biased region" description="Polar residues" evidence="2">
    <location>
        <begin position="280"/>
        <end position="291"/>
    </location>
</feature>
<feature type="compositionally biased region" description="Basic and acidic residues" evidence="2">
    <location>
        <begin position="138"/>
        <end position="147"/>
    </location>
</feature>
<gene>
    <name evidence="4" type="ORF">QN277_008393</name>
</gene>
<evidence type="ECO:0000313" key="4">
    <source>
        <dbReference type="EMBL" id="KAK4255386.1"/>
    </source>
</evidence>
<feature type="compositionally biased region" description="Acidic residues" evidence="2">
    <location>
        <begin position="16"/>
        <end position="45"/>
    </location>
</feature>
<evidence type="ECO:0000256" key="2">
    <source>
        <dbReference type="SAM" id="MobiDB-lite"/>
    </source>
</evidence>
<dbReference type="Proteomes" id="UP001293593">
    <property type="component" value="Unassembled WGS sequence"/>
</dbReference>